<name>C0INS1_9BACT</name>
<dbReference type="EMBL" id="EU408357">
    <property type="protein sequence ID" value="ACN58957.1"/>
    <property type="molecule type" value="Genomic_DNA"/>
</dbReference>
<sequence length="371" mass="42678">MTLSVFMVKISTGFDGRTCRSMRSSMPRSPTMEIATFKRYLACFNFLSPRIPPAQIYSGRLLQTPDIPQRRCAEQAGIFTAELRRAFVAHTHCGGAGIDVFVQHQLTRILQAEPLQILQRAHARYRAEVLPESRWTHMCLGSQVIDRKIHSEVLLQPRNYLGNLLAWRADRDQMAQHRAMLSTEQSNNNFLLNQRPDEGYQLWFVQKPDQAYQCIQQSIIQRHDGYCARSRRLELRRKIHLGSDLGNNAPIQFQTNAKIGLGMTRPRNIRRHRQVNRGNQRLSRPIVKNLIAKRDTLAALHRYSQAQAVDARHRISDRATPINHERRNARRVIPIALGNLPDRLGKMGFNRRHPRLQLHTAPRNIAIPGAA</sequence>
<proteinExistence type="predicted"/>
<reference evidence="1" key="1">
    <citation type="journal article" date="2009" name="ISME J.">
        <title>Functional metagenomics reveals diverse beta-lactamases in a remote Alaskan soil.</title>
        <authorList>
            <person name="Allen H.K."/>
            <person name="Moe L.A."/>
            <person name="Rodbumrer J."/>
            <person name="Gaarder A."/>
            <person name="Handelsman J."/>
        </authorList>
    </citation>
    <scope>NUCLEOTIDE SEQUENCE</scope>
</reference>
<protein>
    <submittedName>
        <fullName evidence="1">Uncharacterized protein</fullName>
    </submittedName>
</protein>
<evidence type="ECO:0000313" key="1">
    <source>
        <dbReference type="EMBL" id="ACN58957.1"/>
    </source>
</evidence>
<dbReference type="AlphaFoldDB" id="C0INS1"/>
<organism evidence="1">
    <name type="scientific">uncultured bacterium BLR10</name>
    <dbReference type="NCBI Taxonomy" id="506513"/>
    <lineage>
        <taxon>Bacteria</taxon>
        <taxon>environmental samples</taxon>
    </lineage>
</organism>
<gene>
    <name evidence="1" type="ORF">AKSOIL_0178</name>
</gene>
<accession>C0INS1</accession>